<evidence type="ECO:0000313" key="1">
    <source>
        <dbReference type="EMBL" id="AFI31866.1"/>
    </source>
</evidence>
<dbReference type="InterPro" id="IPR009925">
    <property type="entry name" value="DUF1463"/>
</dbReference>
<name>I0FEG0_BORCA</name>
<accession>I0FEG0</accession>
<dbReference type="Proteomes" id="UP000005212">
    <property type="component" value="Plasmid unnamed10"/>
</dbReference>
<dbReference type="AlphaFoldDB" id="I0FEG0"/>
<dbReference type="KEGG" id="bcw:Q7M_1519"/>
<dbReference type="PATRIC" id="fig|1155096.3.peg.1109"/>
<dbReference type="EMBL" id="CP003436">
    <property type="protein sequence ID" value="AFI31866.1"/>
    <property type="molecule type" value="Genomic_DNA"/>
</dbReference>
<reference evidence="2" key="2">
    <citation type="submission" date="2012-03" db="EMBL/GenBank/DDBJ databases">
        <title>Complete genome sequence of Borrelia crocidurae.</title>
        <authorList>
            <person name="Elbir H."/>
            <person name="Gimenez G."/>
            <person name="Robert C."/>
            <person name="Raoult D."/>
            <person name="Drancourt M."/>
        </authorList>
    </citation>
    <scope>NUCLEOTIDE SEQUENCE [LARGE SCALE GENOMIC DNA]</scope>
    <source>
        <strain evidence="2">Achema</strain>
        <plasmid evidence="2">unnamed10</plasmid>
    </source>
</reference>
<keyword evidence="1" id="KW-0614">Plasmid</keyword>
<gene>
    <name evidence="1" type="ordered locus">Q7M_1519</name>
</gene>
<geneLocation type="plasmid" evidence="2">
    <name>unnamed10</name>
</geneLocation>
<reference evidence="1 2" key="1">
    <citation type="journal article" date="2012" name="J. Bacteriol.">
        <title>Complete Genome Sequence of Borrelia crocidurae.</title>
        <authorList>
            <person name="Elbir H."/>
            <person name="Gimenez G."/>
            <person name="Robert C."/>
            <person name="Bergstrom S."/>
            <person name="Cutler S."/>
            <person name="Raoult D."/>
            <person name="Drancourt M."/>
        </authorList>
    </citation>
    <scope>NUCLEOTIDE SEQUENCE [LARGE SCALE GENOMIC DNA]</scope>
    <source>
        <strain evidence="1 2">Achema</strain>
        <plasmid evidence="2">unnamed10</plasmid>
    </source>
</reference>
<protein>
    <submittedName>
        <fullName evidence="1">Uncharacterized protein</fullName>
    </submittedName>
</protein>
<proteinExistence type="predicted"/>
<organism evidence="1 2">
    <name type="scientific">Borrelia crocidurae (strain Achema)</name>
    <dbReference type="NCBI Taxonomy" id="1155096"/>
    <lineage>
        <taxon>Bacteria</taxon>
        <taxon>Pseudomonadati</taxon>
        <taxon>Spirochaetota</taxon>
        <taxon>Spirochaetia</taxon>
        <taxon>Spirochaetales</taxon>
        <taxon>Borreliaceae</taxon>
        <taxon>Borrelia</taxon>
    </lineage>
</organism>
<dbReference type="Pfam" id="PF07316">
    <property type="entry name" value="DUF1463"/>
    <property type="match status" value="1"/>
</dbReference>
<dbReference type="HOGENOM" id="CLU_1931892_0_0_12"/>
<sequence length="144" mass="16473">MSIEHSYDLRNVYFSIDDRQINGGKLEYDVEPKELAVLSAEDRGFPIASFRDPNTLVHIFNIEVTLGSENYLLLNELAKSQFFSKESKENKYKAIVFNDGIDTKIVSNNAVFTEIPTKNYSAEADKVTFVIKAINCKITKPKRW</sequence>
<evidence type="ECO:0000313" key="2">
    <source>
        <dbReference type="Proteomes" id="UP000005212"/>
    </source>
</evidence>
<dbReference type="RefSeq" id="WP_014683237.1">
    <property type="nucleotide sequence ID" value="NC_017779.1"/>
</dbReference>